<feature type="binding site" evidence="7">
    <location>
        <position position="99"/>
    </location>
    <ligand>
        <name>ATP</name>
        <dbReference type="ChEBI" id="CHEBI:30616"/>
    </ligand>
</feature>
<comment type="catalytic activity">
    <reaction evidence="7">
        <text>succinate + ATP + CoA = succinyl-CoA + ADP + phosphate</text>
        <dbReference type="Rhea" id="RHEA:17661"/>
        <dbReference type="ChEBI" id="CHEBI:30031"/>
        <dbReference type="ChEBI" id="CHEBI:30616"/>
        <dbReference type="ChEBI" id="CHEBI:43474"/>
        <dbReference type="ChEBI" id="CHEBI:57287"/>
        <dbReference type="ChEBI" id="CHEBI:57292"/>
        <dbReference type="ChEBI" id="CHEBI:456216"/>
        <dbReference type="EC" id="6.2.1.5"/>
    </reaction>
</comment>
<keyword evidence="6 7" id="KW-0460">Magnesium</keyword>
<dbReference type="InterPro" id="IPR013650">
    <property type="entry name" value="ATP-grasp_succ-CoA_synth-type"/>
</dbReference>
<dbReference type="InterPro" id="IPR011761">
    <property type="entry name" value="ATP-grasp"/>
</dbReference>
<proteinExistence type="inferred from homology"/>
<feature type="binding site" evidence="7">
    <location>
        <position position="199"/>
    </location>
    <ligand>
        <name>Mg(2+)</name>
        <dbReference type="ChEBI" id="CHEBI:18420"/>
    </ligand>
</feature>
<evidence type="ECO:0000256" key="6">
    <source>
        <dbReference type="ARBA" id="ARBA00022842"/>
    </source>
</evidence>
<dbReference type="InterPro" id="IPR005809">
    <property type="entry name" value="Succ_CoA_ligase-like_bsu"/>
</dbReference>
<evidence type="ECO:0000256" key="1">
    <source>
        <dbReference type="ARBA" id="ARBA00009182"/>
    </source>
</evidence>
<keyword evidence="2 7" id="KW-0816">Tricarboxylic acid cycle</keyword>
<dbReference type="RefSeq" id="WP_098640664.1">
    <property type="nucleotide sequence ID" value="NZ_NVCO01000047.1"/>
</dbReference>
<dbReference type="HAMAP" id="MF_00558">
    <property type="entry name" value="Succ_CoA_beta"/>
    <property type="match status" value="1"/>
</dbReference>
<keyword evidence="4 7" id="KW-0479">Metal-binding</keyword>
<evidence type="ECO:0000256" key="7">
    <source>
        <dbReference type="HAMAP-Rule" id="MF_00558"/>
    </source>
</evidence>
<dbReference type="FunFam" id="3.30.1490.20:FF:000002">
    <property type="entry name" value="Succinate--CoA ligase [ADP-forming] subunit beta"/>
    <property type="match status" value="1"/>
</dbReference>
<dbReference type="GO" id="GO:0005829">
    <property type="term" value="C:cytosol"/>
    <property type="evidence" value="ECO:0007669"/>
    <property type="project" value="TreeGrafter"/>
</dbReference>
<dbReference type="Gene3D" id="3.30.1490.20">
    <property type="entry name" value="ATP-grasp fold, A domain"/>
    <property type="match status" value="1"/>
</dbReference>
<dbReference type="AlphaFoldDB" id="A0A9X7FVF6"/>
<dbReference type="GO" id="GO:0006099">
    <property type="term" value="P:tricarboxylic acid cycle"/>
    <property type="evidence" value="ECO:0007669"/>
    <property type="project" value="UniProtKB-UniRule"/>
</dbReference>
<dbReference type="EC" id="6.2.1.5" evidence="7"/>
<dbReference type="Pfam" id="PF08442">
    <property type="entry name" value="ATP-grasp_2"/>
    <property type="match status" value="1"/>
</dbReference>
<dbReference type="GO" id="GO:0042709">
    <property type="term" value="C:succinate-CoA ligase complex"/>
    <property type="evidence" value="ECO:0007669"/>
    <property type="project" value="UniProtKB-ARBA"/>
</dbReference>
<evidence type="ECO:0000256" key="5">
    <source>
        <dbReference type="ARBA" id="ARBA00022741"/>
    </source>
</evidence>
<comment type="similarity">
    <text evidence="1 7">Belongs to the succinate/malate CoA ligase beta subunit family.</text>
</comment>
<feature type="binding site" evidence="7">
    <location>
        <begin position="53"/>
        <end position="55"/>
    </location>
    <ligand>
        <name>ATP</name>
        <dbReference type="ChEBI" id="CHEBI:30616"/>
    </ligand>
</feature>
<comment type="cofactor">
    <cofactor evidence="7">
        <name>Mg(2+)</name>
        <dbReference type="ChEBI" id="CHEBI:18420"/>
    </cofactor>
    <text evidence="7">Binds 1 Mg(2+) ion per subunit.</text>
</comment>
<comment type="function">
    <text evidence="7">Succinyl-CoA synthetase functions in the citric acid cycle (TCA), coupling the hydrolysis of succinyl-CoA to the synthesis of either ATP or GTP and thus represents the only step of substrate-level phosphorylation in the TCA. The beta subunit provides nucleotide specificity of the enzyme and binds the substrate succinate, while the binding sites for coenzyme A and phosphate are found in the alpha subunit.</text>
</comment>
<evidence type="ECO:0000259" key="9">
    <source>
        <dbReference type="PROSITE" id="PS50975"/>
    </source>
</evidence>
<dbReference type="GO" id="GO:0004775">
    <property type="term" value="F:succinate-CoA ligase (ADP-forming) activity"/>
    <property type="evidence" value="ECO:0007669"/>
    <property type="project" value="UniProtKB-UniRule"/>
</dbReference>
<dbReference type="InterPro" id="IPR013815">
    <property type="entry name" value="ATP_grasp_subdomain_1"/>
</dbReference>
<feature type="binding site" evidence="7">
    <location>
        <begin position="321"/>
        <end position="323"/>
    </location>
    <ligand>
        <name>substrate</name>
        <note>ligand shared with subunit alpha</note>
    </ligand>
</feature>
<dbReference type="FunFam" id="3.40.50.261:FF:000001">
    <property type="entry name" value="Succinate--CoA ligase [ADP-forming] subunit beta"/>
    <property type="match status" value="1"/>
</dbReference>
<dbReference type="InterPro" id="IPR016102">
    <property type="entry name" value="Succinyl-CoA_synth-like"/>
</dbReference>
<dbReference type="InterPro" id="IPR005811">
    <property type="entry name" value="SUCC_ACL_C"/>
</dbReference>
<dbReference type="PANTHER" id="PTHR11815:SF10">
    <property type="entry name" value="SUCCINATE--COA LIGASE [GDP-FORMING] SUBUNIT BETA, MITOCHONDRIAL"/>
    <property type="match status" value="1"/>
</dbReference>
<dbReference type="SUPFAM" id="SSF56059">
    <property type="entry name" value="Glutathione synthetase ATP-binding domain-like"/>
    <property type="match status" value="1"/>
</dbReference>
<evidence type="ECO:0000256" key="2">
    <source>
        <dbReference type="ARBA" id="ARBA00022532"/>
    </source>
</evidence>
<reference evidence="10 11" key="1">
    <citation type="submission" date="2017-09" db="EMBL/GenBank/DDBJ databases">
        <title>Large-scale bioinformatics analysis of Bacillus genomes uncovers conserved roles of natural products in bacterial physiology.</title>
        <authorList>
            <consortium name="Agbiome Team Llc"/>
            <person name="Bleich R.M."/>
            <person name="Grubbs K.J."/>
            <person name="Santa Maria K.C."/>
            <person name="Allen S.E."/>
            <person name="Farag S."/>
            <person name="Shank E.A."/>
            <person name="Bowers A."/>
        </authorList>
    </citation>
    <scope>NUCLEOTIDE SEQUENCE [LARGE SCALE GENOMIC DNA]</scope>
    <source>
        <strain evidence="10 11">AFS065400</strain>
    </source>
</reference>
<dbReference type="FunFam" id="3.30.470.20:FF:000002">
    <property type="entry name" value="Succinate--CoA ligase [ADP-forming] subunit beta"/>
    <property type="match status" value="1"/>
</dbReference>
<organism evidence="10 11">
    <name type="scientific">Bacillus thuringiensis</name>
    <dbReference type="NCBI Taxonomy" id="1428"/>
    <lineage>
        <taxon>Bacteria</taxon>
        <taxon>Bacillati</taxon>
        <taxon>Bacillota</taxon>
        <taxon>Bacilli</taxon>
        <taxon>Bacillales</taxon>
        <taxon>Bacillaceae</taxon>
        <taxon>Bacillus</taxon>
        <taxon>Bacillus cereus group</taxon>
    </lineage>
</organism>
<dbReference type="Proteomes" id="UP000226106">
    <property type="component" value="Unassembled WGS sequence"/>
</dbReference>
<feature type="binding site" evidence="7">
    <location>
        <position position="264"/>
    </location>
    <ligand>
        <name>substrate</name>
        <note>ligand shared with subunit alpha</note>
    </ligand>
</feature>
<keyword evidence="7 8" id="KW-0067">ATP-binding</keyword>
<dbReference type="Gene3D" id="3.30.470.20">
    <property type="entry name" value="ATP-grasp fold, B domain"/>
    <property type="match status" value="1"/>
</dbReference>
<evidence type="ECO:0000256" key="8">
    <source>
        <dbReference type="PROSITE-ProRule" id="PRU00409"/>
    </source>
</evidence>
<name>A0A9X7FVF6_BACTU</name>
<dbReference type="GO" id="GO:0000287">
    <property type="term" value="F:magnesium ion binding"/>
    <property type="evidence" value="ECO:0007669"/>
    <property type="project" value="UniProtKB-UniRule"/>
</dbReference>
<dbReference type="Gene3D" id="3.40.50.261">
    <property type="entry name" value="Succinyl-CoA synthetase domains"/>
    <property type="match status" value="1"/>
</dbReference>
<dbReference type="Pfam" id="PF00549">
    <property type="entry name" value="Ligase_CoA"/>
    <property type="match status" value="1"/>
</dbReference>
<feature type="binding site" evidence="7">
    <location>
        <position position="213"/>
    </location>
    <ligand>
        <name>Mg(2+)</name>
        <dbReference type="ChEBI" id="CHEBI:18420"/>
    </ligand>
</feature>
<dbReference type="NCBIfam" id="TIGR01016">
    <property type="entry name" value="sucCoAbeta"/>
    <property type="match status" value="1"/>
</dbReference>
<dbReference type="SUPFAM" id="SSF52210">
    <property type="entry name" value="Succinyl-CoA synthetase domains"/>
    <property type="match status" value="1"/>
</dbReference>
<comment type="caution">
    <text evidence="10">The sequence shown here is derived from an EMBL/GenBank/DDBJ whole genome shotgun (WGS) entry which is preliminary data.</text>
</comment>
<comment type="subunit">
    <text evidence="7">Heterotetramer of two alpha and two beta subunits.</text>
</comment>
<comment type="pathway">
    <text evidence="7">Carbohydrate metabolism; tricarboxylic acid cycle; succinate from succinyl-CoA (ligase route): step 1/1.</text>
</comment>
<feature type="binding site" evidence="7">
    <location>
        <position position="102"/>
    </location>
    <ligand>
        <name>ATP</name>
        <dbReference type="ChEBI" id="CHEBI:30616"/>
    </ligand>
</feature>
<evidence type="ECO:0000256" key="4">
    <source>
        <dbReference type="ARBA" id="ARBA00022723"/>
    </source>
</evidence>
<sequence length="386" mass="41663">MNIHEYQGKAVLRSYGVSVPNGKVAFTVEEAVEAAKELGTDVCVVKAQIHAGGRGKAGGVKVAKNLEEVRTYAESILGTTLVTHQTGPEGKEVKRLLIEEGCDIKKEYYVGLVLDRATSQVVLMASEEGGTEIEEVAEKTPEKIFKEYIDPAVGLQGFQARRIAFNINIPKELVGQAVKFMMGLYRAFIEKDCSIAEINPLVTTGEGKVMALDAKLNFDSNALYRHKDILELRDLDEEDAKEIEASKYDLNYIPLDGNIGCMVNGAGLAMATMDIIKHYHGDPANFLDVGGGATAEKVTEAFKIILSDKNVKGIFVNIFGGIMKCDVIAEGVIEATKQVGLELPLVVRLEGTNVELGKKILNESGLNIVAAESMADGAQKIVSLVG</sequence>
<dbReference type="PANTHER" id="PTHR11815">
    <property type="entry name" value="SUCCINYL-COA SYNTHETASE BETA CHAIN"/>
    <property type="match status" value="1"/>
</dbReference>
<feature type="binding site" evidence="7">
    <location>
        <position position="46"/>
    </location>
    <ligand>
        <name>ATP</name>
        <dbReference type="ChEBI" id="CHEBI:30616"/>
    </ligand>
</feature>
<gene>
    <name evidence="7" type="primary">sucC</name>
    <name evidence="10" type="ORF">COK72_15440</name>
</gene>
<keyword evidence="3 7" id="KW-0436">Ligase</keyword>
<protein>
    <recommendedName>
        <fullName evidence="7">Succinate--CoA ligase [ADP-forming] subunit beta</fullName>
        <ecNumber evidence="7">6.2.1.5</ecNumber>
    </recommendedName>
    <alternativeName>
        <fullName evidence="7">Succinyl-CoA synthetase subunit beta</fullName>
        <shortName evidence="7">SCS-beta</shortName>
    </alternativeName>
</protein>
<comment type="catalytic activity">
    <reaction evidence="7">
        <text>GTP + succinate + CoA = succinyl-CoA + GDP + phosphate</text>
        <dbReference type="Rhea" id="RHEA:22120"/>
        <dbReference type="ChEBI" id="CHEBI:30031"/>
        <dbReference type="ChEBI" id="CHEBI:37565"/>
        <dbReference type="ChEBI" id="CHEBI:43474"/>
        <dbReference type="ChEBI" id="CHEBI:57287"/>
        <dbReference type="ChEBI" id="CHEBI:57292"/>
        <dbReference type="ChEBI" id="CHEBI:58189"/>
    </reaction>
</comment>
<evidence type="ECO:0000313" key="11">
    <source>
        <dbReference type="Proteomes" id="UP000226106"/>
    </source>
</evidence>
<feature type="binding site" evidence="7">
    <location>
        <position position="107"/>
    </location>
    <ligand>
        <name>ATP</name>
        <dbReference type="ChEBI" id="CHEBI:30616"/>
    </ligand>
</feature>
<evidence type="ECO:0000256" key="3">
    <source>
        <dbReference type="ARBA" id="ARBA00022598"/>
    </source>
</evidence>
<evidence type="ECO:0000313" key="10">
    <source>
        <dbReference type="EMBL" id="PFT44733.1"/>
    </source>
</evidence>
<dbReference type="PIRSF" id="PIRSF001554">
    <property type="entry name" value="SucCS_beta"/>
    <property type="match status" value="1"/>
</dbReference>
<keyword evidence="5 7" id="KW-0547">Nucleotide-binding</keyword>
<dbReference type="EMBL" id="NVCO01000047">
    <property type="protein sequence ID" value="PFT44733.1"/>
    <property type="molecule type" value="Genomic_DNA"/>
</dbReference>
<feature type="domain" description="ATP-grasp" evidence="9">
    <location>
        <begin position="9"/>
        <end position="244"/>
    </location>
</feature>
<dbReference type="GO" id="GO:0006104">
    <property type="term" value="P:succinyl-CoA metabolic process"/>
    <property type="evidence" value="ECO:0007669"/>
    <property type="project" value="TreeGrafter"/>
</dbReference>
<dbReference type="PROSITE" id="PS50975">
    <property type="entry name" value="ATP_GRASP"/>
    <property type="match status" value="1"/>
</dbReference>
<dbReference type="GO" id="GO:0005524">
    <property type="term" value="F:ATP binding"/>
    <property type="evidence" value="ECO:0007669"/>
    <property type="project" value="UniProtKB-UniRule"/>
</dbReference>
<accession>A0A9X7FVF6</accession>
<dbReference type="NCBIfam" id="NF001913">
    <property type="entry name" value="PRK00696.1"/>
    <property type="match status" value="1"/>
</dbReference>